<dbReference type="InterPro" id="IPR002197">
    <property type="entry name" value="HTH_Fis"/>
</dbReference>
<dbReference type="InterPro" id="IPR009057">
    <property type="entry name" value="Homeodomain-like_sf"/>
</dbReference>
<evidence type="ECO:0000313" key="2">
    <source>
        <dbReference type="EMBL" id="MDQ0340113.1"/>
    </source>
</evidence>
<protein>
    <submittedName>
        <fullName evidence="2">Transcriptional regulator of acetoin/glycerol metabolism</fullName>
    </submittedName>
</protein>
<keyword evidence="3" id="KW-1185">Reference proteome</keyword>
<dbReference type="EMBL" id="JAUSUQ010000011">
    <property type="protein sequence ID" value="MDQ0340113.1"/>
    <property type="molecule type" value="Genomic_DNA"/>
</dbReference>
<gene>
    <name evidence="2" type="ORF">J2S00_002908</name>
</gene>
<organism evidence="2 3">
    <name type="scientific">Caldalkalibacillus uzonensis</name>
    <dbReference type="NCBI Taxonomy" id="353224"/>
    <lineage>
        <taxon>Bacteria</taxon>
        <taxon>Bacillati</taxon>
        <taxon>Bacillota</taxon>
        <taxon>Bacilli</taxon>
        <taxon>Bacillales</taxon>
        <taxon>Bacillaceae</taxon>
        <taxon>Caldalkalibacillus</taxon>
    </lineage>
</organism>
<evidence type="ECO:0000259" key="1">
    <source>
        <dbReference type="Pfam" id="PF02954"/>
    </source>
</evidence>
<accession>A0ABU0CVI3</accession>
<reference evidence="2 3" key="1">
    <citation type="submission" date="2023-07" db="EMBL/GenBank/DDBJ databases">
        <title>Genomic Encyclopedia of Type Strains, Phase IV (KMG-IV): sequencing the most valuable type-strain genomes for metagenomic binning, comparative biology and taxonomic classification.</title>
        <authorList>
            <person name="Goeker M."/>
        </authorList>
    </citation>
    <scope>NUCLEOTIDE SEQUENCE [LARGE SCALE GENOMIC DNA]</scope>
    <source>
        <strain evidence="2 3">DSM 17740</strain>
    </source>
</reference>
<dbReference type="Pfam" id="PF02954">
    <property type="entry name" value="HTH_8"/>
    <property type="match status" value="1"/>
</dbReference>
<feature type="domain" description="DNA binding HTH" evidence="1">
    <location>
        <begin position="34"/>
        <end position="75"/>
    </location>
</feature>
<comment type="caution">
    <text evidence="2">The sequence shown here is derived from an EMBL/GenBank/DDBJ whole genome shotgun (WGS) entry which is preliminary data.</text>
</comment>
<proteinExistence type="predicted"/>
<name>A0ABU0CVI3_9BACI</name>
<dbReference type="Gene3D" id="1.10.10.60">
    <property type="entry name" value="Homeodomain-like"/>
    <property type="match status" value="1"/>
</dbReference>
<dbReference type="PRINTS" id="PR01590">
    <property type="entry name" value="HTHFIS"/>
</dbReference>
<dbReference type="SUPFAM" id="SSF46689">
    <property type="entry name" value="Homeodomain-like"/>
    <property type="match status" value="1"/>
</dbReference>
<dbReference type="Proteomes" id="UP001232445">
    <property type="component" value="Unassembled WGS sequence"/>
</dbReference>
<sequence length="93" mass="10605">MYQMYFVRQSTVLTAEDFTFPHSPPLENKVKEISLENREQETIAKAIEIAGGNLSKAARLLNIGRTTLYRKLNQYPHLKKVRRHSSASSSLNA</sequence>
<evidence type="ECO:0000313" key="3">
    <source>
        <dbReference type="Proteomes" id="UP001232445"/>
    </source>
</evidence>